<accession>A0ACC1JZ15</accession>
<feature type="non-terminal residue" evidence="1">
    <location>
        <position position="766"/>
    </location>
</feature>
<evidence type="ECO:0000313" key="2">
    <source>
        <dbReference type="Proteomes" id="UP001140234"/>
    </source>
</evidence>
<name>A0ACC1JZ15_9FUNG</name>
<evidence type="ECO:0000313" key="1">
    <source>
        <dbReference type="EMBL" id="KAJ2770298.1"/>
    </source>
</evidence>
<dbReference type="Proteomes" id="UP001140234">
    <property type="component" value="Unassembled WGS sequence"/>
</dbReference>
<dbReference type="EMBL" id="JANBUJ010000757">
    <property type="protein sequence ID" value="KAJ2770298.1"/>
    <property type="molecule type" value="Genomic_DNA"/>
</dbReference>
<gene>
    <name evidence="1" type="ORF">IWQ57_002725</name>
</gene>
<organism evidence="1 2">
    <name type="scientific">Coemansia nantahalensis</name>
    <dbReference type="NCBI Taxonomy" id="2789366"/>
    <lineage>
        <taxon>Eukaryota</taxon>
        <taxon>Fungi</taxon>
        <taxon>Fungi incertae sedis</taxon>
        <taxon>Zoopagomycota</taxon>
        <taxon>Kickxellomycotina</taxon>
        <taxon>Kickxellomycetes</taxon>
        <taxon>Kickxellales</taxon>
        <taxon>Kickxellaceae</taxon>
        <taxon>Coemansia</taxon>
    </lineage>
</organism>
<protein>
    <submittedName>
        <fullName evidence="1">Uncharacterized protein</fullName>
    </submittedName>
</protein>
<reference evidence="1" key="1">
    <citation type="submission" date="2022-07" db="EMBL/GenBank/DDBJ databases">
        <title>Phylogenomic reconstructions and comparative analyses of Kickxellomycotina fungi.</title>
        <authorList>
            <person name="Reynolds N.K."/>
            <person name="Stajich J.E."/>
            <person name="Barry K."/>
            <person name="Grigoriev I.V."/>
            <person name="Crous P."/>
            <person name="Smith M.E."/>
        </authorList>
    </citation>
    <scope>NUCLEOTIDE SEQUENCE</scope>
    <source>
        <strain evidence="1">CBS 109366</strain>
    </source>
</reference>
<sequence length="766" mass="80525">MRRVRVGDDDDDDMPWPWGGKPQPRFPAQPQRIVRHATAPSTTHAAGADTALHNGRRAVPQTRLNAKAKPFCPGQSNATTEKKSPQQVETGQDNAVDQPATAAPSECASALGDDSSSEMDDHSHDHAPLFAFPASEATVLSPASVVALHSSDSSAPVLSGGGICYPQDFLKQFSRHVAPHPGLRRVLEEAGCYEGTSADPAPSGPCDARSVYRARTLPASPAPPQSSRPSNGVLWRSATGAGRGAASKSPDSSHVAAAAVKPLEKSAGRFVPRALKAGAATAADDDTPEAYDRRGRVLLNKLTPDNFGTVSDRLLALGEEPATAAVDDPMRRLVALIFAKAVDEKVWMGMYVDLCVKLIRCASGGVVDSSLPHTGGMLVRTHLLSQCQKEFERGWTAGTSQDMESDEYYEETVVKRRGLGLARFIGELFLQDVATPNIVHSCIAGLLDGASGASPDPAKAESASALLAAVGSKLNEPTSRARLSQYMARVRAIIEDKHLPNTAHFALMDVVDLHRNNWVPLKKSEGPTTIAKIHEAAARDRASTRSTSYSGRTAPRMPRSKTDDMAAASRAGDLSRFGDLGRSRRTGTGMVPAGNPFGAFASRMSRPKGASAPATPMPSTPTSVSTSNSFSALADSGDEGSEKPAPAVASAPPGQAAPASRTKAMVAEVARLVVDCRQDQVEKIAAIARLLRAYDVPEEDAIVAGLAEYAGQLDDIVLDAPHAFNRFGLLAAAAGVPLARMSQVLCSLSAGKSAAAVASAYSDSQY</sequence>
<comment type="caution">
    <text evidence="1">The sequence shown here is derived from an EMBL/GenBank/DDBJ whole genome shotgun (WGS) entry which is preliminary data.</text>
</comment>
<proteinExistence type="predicted"/>
<keyword evidence="2" id="KW-1185">Reference proteome</keyword>